<evidence type="ECO:0000256" key="1">
    <source>
        <dbReference type="SAM" id="MobiDB-lite"/>
    </source>
</evidence>
<feature type="compositionally biased region" description="Low complexity" evidence="1">
    <location>
        <begin position="7"/>
        <end position="22"/>
    </location>
</feature>
<name>A0AAV5HZ84_9ROSI</name>
<keyword evidence="3" id="KW-1185">Reference proteome</keyword>
<organism evidence="2 3">
    <name type="scientific">Rubroshorea leprosula</name>
    <dbReference type="NCBI Taxonomy" id="152421"/>
    <lineage>
        <taxon>Eukaryota</taxon>
        <taxon>Viridiplantae</taxon>
        <taxon>Streptophyta</taxon>
        <taxon>Embryophyta</taxon>
        <taxon>Tracheophyta</taxon>
        <taxon>Spermatophyta</taxon>
        <taxon>Magnoliopsida</taxon>
        <taxon>eudicotyledons</taxon>
        <taxon>Gunneridae</taxon>
        <taxon>Pentapetalae</taxon>
        <taxon>rosids</taxon>
        <taxon>malvids</taxon>
        <taxon>Malvales</taxon>
        <taxon>Dipterocarpaceae</taxon>
        <taxon>Rubroshorea</taxon>
    </lineage>
</organism>
<dbReference type="Proteomes" id="UP001054252">
    <property type="component" value="Unassembled WGS sequence"/>
</dbReference>
<dbReference type="EMBL" id="BPVZ01000007">
    <property type="protein sequence ID" value="GKU94148.1"/>
    <property type="molecule type" value="Genomic_DNA"/>
</dbReference>
<evidence type="ECO:0000313" key="3">
    <source>
        <dbReference type="Proteomes" id="UP001054252"/>
    </source>
</evidence>
<proteinExistence type="predicted"/>
<feature type="region of interest" description="Disordered" evidence="1">
    <location>
        <begin position="1"/>
        <end position="57"/>
    </location>
</feature>
<feature type="compositionally biased region" description="Polar residues" evidence="1">
    <location>
        <begin position="23"/>
        <end position="33"/>
    </location>
</feature>
<reference evidence="2 3" key="1">
    <citation type="journal article" date="2021" name="Commun. Biol.">
        <title>The genome of Shorea leprosula (Dipterocarpaceae) highlights the ecological relevance of drought in aseasonal tropical rainforests.</title>
        <authorList>
            <person name="Ng K.K.S."/>
            <person name="Kobayashi M.J."/>
            <person name="Fawcett J.A."/>
            <person name="Hatakeyama M."/>
            <person name="Paape T."/>
            <person name="Ng C.H."/>
            <person name="Ang C.C."/>
            <person name="Tnah L.H."/>
            <person name="Lee C.T."/>
            <person name="Nishiyama T."/>
            <person name="Sese J."/>
            <person name="O'Brien M.J."/>
            <person name="Copetti D."/>
            <person name="Mohd Noor M.I."/>
            <person name="Ong R.C."/>
            <person name="Putra M."/>
            <person name="Sireger I.Z."/>
            <person name="Indrioko S."/>
            <person name="Kosugi Y."/>
            <person name="Izuno A."/>
            <person name="Isagi Y."/>
            <person name="Lee S.L."/>
            <person name="Shimizu K.K."/>
        </authorList>
    </citation>
    <scope>NUCLEOTIDE SEQUENCE [LARGE SCALE GENOMIC DNA]</scope>
    <source>
        <strain evidence="2">214</strain>
    </source>
</reference>
<protein>
    <submittedName>
        <fullName evidence="2">Uncharacterized protein</fullName>
    </submittedName>
</protein>
<gene>
    <name evidence="2" type="ORF">SLEP1_g7677</name>
</gene>
<comment type="caution">
    <text evidence="2">The sequence shown here is derived from an EMBL/GenBank/DDBJ whole genome shotgun (WGS) entry which is preliminary data.</text>
</comment>
<sequence length="74" mass="7509">MKQILAGSHSGSRRNNGSSSRSTTAETEFSNPTDRMADGFEFDSSSPDGFGSGNSPVAAPAVCSLALATAPADQ</sequence>
<dbReference type="AlphaFoldDB" id="A0AAV5HZ84"/>
<evidence type="ECO:0000313" key="2">
    <source>
        <dbReference type="EMBL" id="GKU94148.1"/>
    </source>
</evidence>
<accession>A0AAV5HZ84</accession>